<keyword evidence="2" id="KW-1133">Transmembrane helix</keyword>
<evidence type="ECO:0000259" key="3">
    <source>
        <dbReference type="Pfam" id="PF18915"/>
    </source>
</evidence>
<protein>
    <recommendedName>
        <fullName evidence="3">DUF5667 domain-containing protein</fullName>
    </recommendedName>
</protein>
<dbReference type="EMBL" id="JAEKNQ010000060">
    <property type="protein sequence ID" value="MBJ7604607.1"/>
    <property type="molecule type" value="Genomic_DNA"/>
</dbReference>
<accession>A0A934KJI0</accession>
<keyword evidence="2" id="KW-0812">Transmembrane</keyword>
<evidence type="ECO:0000313" key="5">
    <source>
        <dbReference type="Proteomes" id="UP000620075"/>
    </source>
</evidence>
<dbReference type="AlphaFoldDB" id="A0A934KJI0"/>
<dbReference type="RefSeq" id="WP_338182512.1">
    <property type="nucleotide sequence ID" value="NZ_JAEKNQ010000060.1"/>
</dbReference>
<feature type="compositionally biased region" description="Pro residues" evidence="1">
    <location>
        <begin position="439"/>
        <end position="454"/>
    </location>
</feature>
<name>A0A934KJI0_9BACT</name>
<feature type="region of interest" description="Disordered" evidence="1">
    <location>
        <begin position="430"/>
        <end position="454"/>
    </location>
</feature>
<feature type="domain" description="DUF5667" evidence="3">
    <location>
        <begin position="302"/>
        <end position="366"/>
    </location>
</feature>
<sequence>MVEAPAAFGQWQAKGRGGALTAASNSGSEATFARVRRYERQALEPWLNRLLPRLHSLTWALTGSSERSLIITRQVLLSALAELQDFSGSEQAFGVHLLQQGALAARADGVTSGEDLRRRLTALSQPAHELLALRALGRIPTDSLVATGWGGAARLQARLLSALRQLSGASGLTGPAWGMAIDSFDRAVDDVVRGGHPDRAGVGLAAPPDAAALLYTAAAIRRLGEAADGAELAGLRRELLAEAVNRRVQWVQRNQSAPQVPGAPTRRPHRLRVGNLALLSVVLMITLGGALFLALVSAFADPDSSLYPFKRLGESMLLVAPTGQASHIDLELKLAQLRQREAEDMAASKHGDLAVKAERDRVDLLRSAARDLAGAPQRDARWQAERDQLLQSGTPGSGGLERQLQLSGLDRPAAEARAVDDAWLRELDGWRQRLGGPSQPSPAPAPSPNPAATG</sequence>
<organism evidence="4 5">
    <name type="scientific">Candidatus Dormiibacter inghamiae</name>
    <dbReference type="NCBI Taxonomy" id="3127013"/>
    <lineage>
        <taxon>Bacteria</taxon>
        <taxon>Bacillati</taxon>
        <taxon>Candidatus Dormiibacterota</taxon>
        <taxon>Candidatus Dormibacteria</taxon>
        <taxon>Candidatus Dormibacterales</taxon>
        <taxon>Candidatus Dormibacteraceae</taxon>
        <taxon>Candidatus Dormiibacter</taxon>
    </lineage>
</organism>
<evidence type="ECO:0000313" key="4">
    <source>
        <dbReference type="EMBL" id="MBJ7604607.1"/>
    </source>
</evidence>
<reference evidence="4 5" key="1">
    <citation type="submission" date="2020-10" db="EMBL/GenBank/DDBJ databases">
        <title>Ca. Dormibacterota MAGs.</title>
        <authorList>
            <person name="Montgomery K."/>
        </authorList>
    </citation>
    <scope>NUCLEOTIDE SEQUENCE [LARGE SCALE GENOMIC DNA]</scope>
    <source>
        <strain evidence="4">SC8811_S16_3</strain>
    </source>
</reference>
<gene>
    <name evidence="4" type="ORF">JF888_15740</name>
</gene>
<comment type="caution">
    <text evidence="4">The sequence shown here is derived from an EMBL/GenBank/DDBJ whole genome shotgun (WGS) entry which is preliminary data.</text>
</comment>
<proteinExistence type="predicted"/>
<evidence type="ECO:0000256" key="1">
    <source>
        <dbReference type="SAM" id="MobiDB-lite"/>
    </source>
</evidence>
<dbReference type="Pfam" id="PF18915">
    <property type="entry name" value="DUF5667"/>
    <property type="match status" value="1"/>
</dbReference>
<dbReference type="InterPro" id="IPR043725">
    <property type="entry name" value="DUF5667"/>
</dbReference>
<feature type="transmembrane region" description="Helical" evidence="2">
    <location>
        <begin position="276"/>
        <end position="300"/>
    </location>
</feature>
<dbReference type="Proteomes" id="UP000620075">
    <property type="component" value="Unassembled WGS sequence"/>
</dbReference>
<keyword evidence="2" id="KW-0472">Membrane</keyword>
<evidence type="ECO:0000256" key="2">
    <source>
        <dbReference type="SAM" id="Phobius"/>
    </source>
</evidence>